<dbReference type="AlphaFoldDB" id="A0A0F9NVH8"/>
<name>A0A0F9NVH8_9ZZZZ</name>
<dbReference type="EMBL" id="LAZR01007438">
    <property type="protein sequence ID" value="KKM85267.1"/>
    <property type="molecule type" value="Genomic_DNA"/>
</dbReference>
<protein>
    <submittedName>
        <fullName evidence="1">Uncharacterized protein</fullName>
    </submittedName>
</protein>
<sequence length="158" mass="18621">MSVKKINSKDIIVIDPKDMKIEIDNDEDKTAQPWDLAEALRLRIVKHFTFRDLERYYGVHRTTIHTRMRRFQDIINVTGNVEQIQNMKTHLLTLVEFELLQDLLDKGKRKSASLNNTAYAIKQVFDMNRLEQNKATEIVDMRRITADLTDFLNRTADE</sequence>
<evidence type="ECO:0000313" key="1">
    <source>
        <dbReference type="EMBL" id="KKM85267.1"/>
    </source>
</evidence>
<gene>
    <name evidence="1" type="ORF">LCGC14_1290720</name>
</gene>
<comment type="caution">
    <text evidence="1">The sequence shown here is derived from an EMBL/GenBank/DDBJ whole genome shotgun (WGS) entry which is preliminary data.</text>
</comment>
<proteinExistence type="predicted"/>
<reference evidence="1" key="1">
    <citation type="journal article" date="2015" name="Nature">
        <title>Complex archaea that bridge the gap between prokaryotes and eukaryotes.</title>
        <authorList>
            <person name="Spang A."/>
            <person name="Saw J.H."/>
            <person name="Jorgensen S.L."/>
            <person name="Zaremba-Niedzwiedzka K."/>
            <person name="Martijn J."/>
            <person name="Lind A.E."/>
            <person name="van Eijk R."/>
            <person name="Schleper C."/>
            <person name="Guy L."/>
            <person name="Ettema T.J."/>
        </authorList>
    </citation>
    <scope>NUCLEOTIDE SEQUENCE</scope>
</reference>
<accession>A0A0F9NVH8</accession>
<organism evidence="1">
    <name type="scientific">marine sediment metagenome</name>
    <dbReference type="NCBI Taxonomy" id="412755"/>
    <lineage>
        <taxon>unclassified sequences</taxon>
        <taxon>metagenomes</taxon>
        <taxon>ecological metagenomes</taxon>
    </lineage>
</organism>